<evidence type="ECO:0000256" key="1">
    <source>
        <dbReference type="ARBA" id="ARBA00022737"/>
    </source>
</evidence>
<keyword evidence="10" id="KW-1185">Reference proteome</keyword>
<dbReference type="NCBIfam" id="TIGR00601">
    <property type="entry name" value="rad23"/>
    <property type="match status" value="1"/>
</dbReference>
<dbReference type="Pfam" id="PF00627">
    <property type="entry name" value="UBA"/>
    <property type="match status" value="2"/>
</dbReference>
<dbReference type="Gene3D" id="3.10.20.90">
    <property type="entry name" value="Phosphatidylinositol 3-kinase Catalytic Subunit, Chain A, domain 1"/>
    <property type="match status" value="1"/>
</dbReference>
<dbReference type="PROSITE" id="PS50030">
    <property type="entry name" value="UBA"/>
    <property type="match status" value="2"/>
</dbReference>
<dbReference type="FunFam" id="1.10.8.10:FF:000002">
    <property type="entry name" value="UV excision repair protein RAD23 homolog"/>
    <property type="match status" value="1"/>
</dbReference>
<evidence type="ECO:0000256" key="4">
    <source>
        <dbReference type="ARBA" id="ARBA00023242"/>
    </source>
</evidence>
<dbReference type="AlphaFoldDB" id="A0AAD7V6D5"/>
<gene>
    <name evidence="9" type="ORF">O0I10_004791</name>
</gene>
<evidence type="ECO:0000259" key="7">
    <source>
        <dbReference type="PROSITE" id="PS50030"/>
    </source>
</evidence>
<evidence type="ECO:0000256" key="5">
    <source>
        <dbReference type="RuleBase" id="RU367049"/>
    </source>
</evidence>
<dbReference type="InterPro" id="IPR000626">
    <property type="entry name" value="Ubiquitin-like_dom"/>
</dbReference>
<dbReference type="GO" id="GO:0003684">
    <property type="term" value="F:damaged DNA binding"/>
    <property type="evidence" value="ECO:0007669"/>
    <property type="project" value="UniProtKB-UniRule"/>
</dbReference>
<feature type="compositionally biased region" description="Low complexity" evidence="6">
    <location>
        <begin position="125"/>
        <end position="152"/>
    </location>
</feature>
<dbReference type="EMBL" id="JARTCD010000018">
    <property type="protein sequence ID" value="KAJ8659428.1"/>
    <property type="molecule type" value="Genomic_DNA"/>
</dbReference>
<dbReference type="GO" id="GO:0005829">
    <property type="term" value="C:cytosol"/>
    <property type="evidence" value="ECO:0007669"/>
    <property type="project" value="TreeGrafter"/>
</dbReference>
<organism evidence="9 10">
    <name type="scientific">Lichtheimia ornata</name>
    <dbReference type="NCBI Taxonomy" id="688661"/>
    <lineage>
        <taxon>Eukaryota</taxon>
        <taxon>Fungi</taxon>
        <taxon>Fungi incertae sedis</taxon>
        <taxon>Mucoromycota</taxon>
        <taxon>Mucoromycotina</taxon>
        <taxon>Mucoromycetes</taxon>
        <taxon>Mucorales</taxon>
        <taxon>Lichtheimiaceae</taxon>
        <taxon>Lichtheimia</taxon>
    </lineage>
</organism>
<evidence type="ECO:0000256" key="6">
    <source>
        <dbReference type="SAM" id="MobiDB-lite"/>
    </source>
</evidence>
<dbReference type="GO" id="GO:0005654">
    <property type="term" value="C:nucleoplasm"/>
    <property type="evidence" value="ECO:0007669"/>
    <property type="project" value="TreeGrafter"/>
</dbReference>
<name>A0AAD7V6D5_9FUNG</name>
<dbReference type="FunFam" id="1.10.8.10:FF:000003">
    <property type="entry name" value="UV excision repair protein RAD23 homolog"/>
    <property type="match status" value="1"/>
</dbReference>
<keyword evidence="4 5" id="KW-0539">Nucleus</keyword>
<feature type="compositionally biased region" description="Low complexity" evidence="6">
    <location>
        <begin position="220"/>
        <end position="253"/>
    </location>
</feature>
<dbReference type="GeneID" id="83212204"/>
<dbReference type="RefSeq" id="XP_058344341.1">
    <property type="nucleotide sequence ID" value="XM_058484842.1"/>
</dbReference>
<feature type="compositionally biased region" description="Polar residues" evidence="6">
    <location>
        <begin position="153"/>
        <end position="164"/>
    </location>
</feature>
<dbReference type="GO" id="GO:0070628">
    <property type="term" value="F:proteasome binding"/>
    <property type="evidence" value="ECO:0007669"/>
    <property type="project" value="TreeGrafter"/>
</dbReference>
<evidence type="ECO:0000259" key="8">
    <source>
        <dbReference type="PROSITE" id="PS50053"/>
    </source>
</evidence>
<dbReference type="InterPro" id="IPR015940">
    <property type="entry name" value="UBA"/>
</dbReference>
<dbReference type="GO" id="GO:0043161">
    <property type="term" value="P:proteasome-mediated ubiquitin-dependent protein catabolic process"/>
    <property type="evidence" value="ECO:0007669"/>
    <property type="project" value="UniProtKB-UniRule"/>
</dbReference>
<feature type="compositionally biased region" description="Low complexity" evidence="6">
    <location>
        <begin position="91"/>
        <end position="104"/>
    </location>
</feature>
<comment type="similarity">
    <text evidence="5">Belongs to the RAD23 family.</text>
</comment>
<evidence type="ECO:0000313" key="9">
    <source>
        <dbReference type="EMBL" id="KAJ8659428.1"/>
    </source>
</evidence>
<comment type="subcellular location">
    <subcellularLocation>
        <location evidence="5">Nucleus</location>
    </subcellularLocation>
    <subcellularLocation>
        <location evidence="5">Cytoplasm</location>
    </subcellularLocation>
</comment>
<feature type="domain" description="Ubiquitin-like" evidence="8">
    <location>
        <begin position="15"/>
        <end position="90"/>
    </location>
</feature>
<comment type="caution">
    <text evidence="9">The sequence shown here is derived from an EMBL/GenBank/DDBJ whole genome shotgun (WGS) entry which is preliminary data.</text>
</comment>
<dbReference type="GO" id="GO:0006289">
    <property type="term" value="P:nucleotide-excision repair"/>
    <property type="evidence" value="ECO:0007669"/>
    <property type="project" value="UniProtKB-UniRule"/>
</dbReference>
<feature type="compositionally biased region" description="Basic and acidic residues" evidence="6">
    <location>
        <begin position="105"/>
        <end position="119"/>
    </location>
</feature>
<dbReference type="InterPro" id="IPR004806">
    <property type="entry name" value="Rad23"/>
</dbReference>
<feature type="domain" description="UBA" evidence="7">
    <location>
        <begin position="167"/>
        <end position="207"/>
    </location>
</feature>
<keyword evidence="3 5" id="KW-0234">DNA repair</keyword>
<dbReference type="InterPro" id="IPR015360">
    <property type="entry name" value="XPC-bd"/>
</dbReference>
<dbReference type="Pfam" id="PF09280">
    <property type="entry name" value="XPC-binding"/>
    <property type="match status" value="1"/>
</dbReference>
<dbReference type="Gene3D" id="1.10.8.10">
    <property type="entry name" value="DNA helicase RuvA subunit, C-terminal domain"/>
    <property type="match status" value="2"/>
</dbReference>
<proteinExistence type="inferred from homology"/>
<dbReference type="InterPro" id="IPR029071">
    <property type="entry name" value="Ubiquitin-like_domsf"/>
</dbReference>
<dbReference type="InterPro" id="IPR006636">
    <property type="entry name" value="STI1_HS-bd"/>
</dbReference>
<keyword evidence="2 5" id="KW-0227">DNA damage</keyword>
<feature type="compositionally biased region" description="Low complexity" evidence="6">
    <location>
        <begin position="267"/>
        <end position="281"/>
    </location>
</feature>
<comment type="function">
    <text evidence="5">Multiubiquitin chain receptor involved in modulation of proteasomal degradation. Involved in nucleotide excision repair.</text>
</comment>
<dbReference type="PANTHER" id="PTHR10621">
    <property type="entry name" value="UV EXCISION REPAIR PROTEIN RAD23"/>
    <property type="match status" value="1"/>
</dbReference>
<keyword evidence="5" id="KW-0963">Cytoplasm</keyword>
<dbReference type="Pfam" id="PF00240">
    <property type="entry name" value="ubiquitin"/>
    <property type="match status" value="1"/>
</dbReference>
<feature type="region of interest" description="Disordered" evidence="6">
    <location>
        <begin position="217"/>
        <end position="291"/>
    </location>
</feature>
<dbReference type="Gene3D" id="1.10.10.540">
    <property type="entry name" value="XPC-binding domain"/>
    <property type="match status" value="1"/>
</dbReference>
<dbReference type="SMART" id="SM00213">
    <property type="entry name" value="UBQ"/>
    <property type="match status" value="1"/>
</dbReference>
<evidence type="ECO:0000256" key="3">
    <source>
        <dbReference type="ARBA" id="ARBA00023204"/>
    </source>
</evidence>
<evidence type="ECO:0000313" key="10">
    <source>
        <dbReference type="Proteomes" id="UP001234581"/>
    </source>
</evidence>
<feature type="compositionally biased region" description="Polar residues" evidence="6">
    <location>
        <begin position="282"/>
        <end position="291"/>
    </location>
</feature>
<keyword evidence="1" id="KW-0677">Repeat</keyword>
<dbReference type="Proteomes" id="UP001234581">
    <property type="component" value="Unassembled WGS sequence"/>
</dbReference>
<dbReference type="InterPro" id="IPR036353">
    <property type="entry name" value="XPC-bd_sf"/>
</dbReference>
<feature type="domain" description="UBA" evidence="7">
    <location>
        <begin position="362"/>
        <end position="403"/>
    </location>
</feature>
<dbReference type="CDD" id="cd14281">
    <property type="entry name" value="UBA2_Rad23_like"/>
    <property type="match status" value="1"/>
</dbReference>
<dbReference type="InterPro" id="IPR009060">
    <property type="entry name" value="UBA-like_sf"/>
</dbReference>
<dbReference type="SUPFAM" id="SSF101238">
    <property type="entry name" value="XPC-binding domain"/>
    <property type="match status" value="1"/>
</dbReference>
<dbReference type="FunFam" id="3.10.20.90:FF:000254">
    <property type="entry name" value="UV excision repair protein Rad23"/>
    <property type="match status" value="1"/>
</dbReference>
<feature type="region of interest" description="Disordered" evidence="6">
    <location>
        <begin position="91"/>
        <end position="164"/>
    </location>
</feature>
<sequence length="409" mass="44518">MGSIVFNDTNKYLMQQLTVKTLQQKQFKLDVEGSDTILSVKQKIEESQGHAVSQQKLIFSGKILADDKKVEEYNISEKDFLVVMVSKPKATASAAGSSTSASTPTEKKQETPKQQEEKPAPASNTTTQSQPAPATPAAAATTTTPSTQAPAQENTQVSSDSSLVTGSQYESVVQNMMEMGFERDQVKRALRASFNNPDRAVEYLFNGIPEDLLAEEQAEQAHSQEQQQQQQQGGATNTTEAPAAAAATSPNSAQTRGNDASQNLFLAAQQAAQQQQQQQQQSGTGNVDFSQLRNTPHFQQLRQLVQSNPSLLQPLLQQLGQSNPELLRMINSDPQGFFQLLMEGGDEEGGAVPPGSHVIQVTQEEKEAIDRLEGLGFDRAQAIEAYFACDKNEELAANYLFDNGADDFE</sequence>
<dbReference type="PROSITE" id="PS50053">
    <property type="entry name" value="UBIQUITIN_2"/>
    <property type="match status" value="1"/>
</dbReference>
<dbReference type="GO" id="GO:0043130">
    <property type="term" value="F:ubiquitin binding"/>
    <property type="evidence" value="ECO:0007669"/>
    <property type="project" value="UniProtKB-UniRule"/>
</dbReference>
<evidence type="ECO:0000256" key="2">
    <source>
        <dbReference type="ARBA" id="ARBA00022763"/>
    </source>
</evidence>
<feature type="compositionally biased region" description="Polar residues" evidence="6">
    <location>
        <begin position="254"/>
        <end position="264"/>
    </location>
</feature>
<dbReference type="GO" id="GO:0031593">
    <property type="term" value="F:polyubiquitin modification-dependent protein binding"/>
    <property type="evidence" value="ECO:0007669"/>
    <property type="project" value="UniProtKB-UniRule"/>
</dbReference>
<dbReference type="SUPFAM" id="SSF54236">
    <property type="entry name" value="Ubiquitin-like"/>
    <property type="match status" value="1"/>
</dbReference>
<reference evidence="9 10" key="1">
    <citation type="submission" date="2023-03" db="EMBL/GenBank/DDBJ databases">
        <title>Genome sequence of Lichtheimia ornata CBS 291.66.</title>
        <authorList>
            <person name="Mohabir J.T."/>
            <person name="Shea T.P."/>
            <person name="Kurbessoian T."/>
            <person name="Berby B."/>
            <person name="Fontaine J."/>
            <person name="Livny J."/>
            <person name="Gnirke A."/>
            <person name="Stajich J.E."/>
            <person name="Cuomo C.A."/>
        </authorList>
    </citation>
    <scope>NUCLEOTIDE SEQUENCE [LARGE SCALE GENOMIC DNA]</scope>
    <source>
        <strain evidence="9">CBS 291.66</strain>
    </source>
</reference>
<dbReference type="PRINTS" id="PR01839">
    <property type="entry name" value="RAD23PROTEIN"/>
</dbReference>
<accession>A0AAD7V6D5</accession>
<dbReference type="SUPFAM" id="SSF46934">
    <property type="entry name" value="UBA-like"/>
    <property type="match status" value="2"/>
</dbReference>
<dbReference type="SMART" id="SM00165">
    <property type="entry name" value="UBA"/>
    <property type="match status" value="2"/>
</dbReference>
<dbReference type="CDD" id="cd01805">
    <property type="entry name" value="Ubl_Rad23"/>
    <property type="match status" value="1"/>
</dbReference>
<dbReference type="PANTHER" id="PTHR10621:SF0">
    <property type="entry name" value="UV EXCISION REPAIR PROTEIN RAD23"/>
    <property type="match status" value="1"/>
</dbReference>
<dbReference type="SMART" id="SM00727">
    <property type="entry name" value="STI1"/>
    <property type="match status" value="1"/>
</dbReference>
<protein>
    <recommendedName>
        <fullName evidence="5">UV excision repair protein RAD23</fullName>
    </recommendedName>
</protein>